<sequence>MTMVRPHDTTRPYAAPTISVIMMEPQDVICDSCTDSQAGSGADNCIPVHPGTQAWSVTD</sequence>
<proteinExistence type="predicted"/>
<dbReference type="EMBL" id="RQSP01000038">
    <property type="protein sequence ID" value="KAB5605728.1"/>
    <property type="molecule type" value="Genomic_DNA"/>
</dbReference>
<gene>
    <name evidence="1" type="ORF">EHS19_08800</name>
</gene>
<reference evidence="1 2" key="1">
    <citation type="journal article" date="2019" name="Int. J. Syst. Evol. Microbiol.">
        <title>Bifidobacterium jacchi sp. nov., isolated from the faeces of a baby common marmoset (Callithrix jacchus).</title>
        <authorList>
            <person name="Modesto M."/>
            <person name="Watanabe K."/>
            <person name="Arita M."/>
            <person name="Satti M."/>
            <person name="Oki K."/>
            <person name="Sciavilla P."/>
            <person name="Patavino C."/>
            <person name="Camma C."/>
            <person name="Michelini S."/>
            <person name="Sgorbati B."/>
            <person name="Mattarelli P."/>
        </authorList>
    </citation>
    <scope>NUCLEOTIDE SEQUENCE [LARGE SCALE GENOMIC DNA]</scope>
    <source>
        <strain evidence="1 2">MRM 9.3</strain>
    </source>
</reference>
<dbReference type="AlphaFoldDB" id="A0A5N5REP8"/>
<dbReference type="RefSeq" id="WP_151917378.1">
    <property type="nucleotide sequence ID" value="NZ_RQSP01000038.1"/>
</dbReference>
<accession>A0A5N5REP8</accession>
<dbReference type="Proteomes" id="UP000326336">
    <property type="component" value="Unassembled WGS sequence"/>
</dbReference>
<protein>
    <submittedName>
        <fullName evidence="1">Uncharacterized protein</fullName>
    </submittedName>
</protein>
<evidence type="ECO:0000313" key="2">
    <source>
        <dbReference type="Proteomes" id="UP000326336"/>
    </source>
</evidence>
<comment type="caution">
    <text evidence="1">The sequence shown here is derived from an EMBL/GenBank/DDBJ whole genome shotgun (WGS) entry which is preliminary data.</text>
</comment>
<name>A0A5N5REP8_9BIFI</name>
<evidence type="ECO:0000313" key="1">
    <source>
        <dbReference type="EMBL" id="KAB5605728.1"/>
    </source>
</evidence>
<keyword evidence="2" id="KW-1185">Reference proteome</keyword>
<organism evidence="1 2">
    <name type="scientific">Bifidobacterium jacchi</name>
    <dbReference type="NCBI Taxonomy" id="2490545"/>
    <lineage>
        <taxon>Bacteria</taxon>
        <taxon>Bacillati</taxon>
        <taxon>Actinomycetota</taxon>
        <taxon>Actinomycetes</taxon>
        <taxon>Bifidobacteriales</taxon>
        <taxon>Bifidobacteriaceae</taxon>
        <taxon>Bifidobacterium</taxon>
    </lineage>
</organism>